<name>A0A073CFQ2_PLAA1</name>
<dbReference type="Pfam" id="PF10999">
    <property type="entry name" value="DUF2839"/>
    <property type="match status" value="1"/>
</dbReference>
<protein>
    <recommendedName>
        <fullName evidence="4">DUF2839 domain-containing protein</fullName>
    </recommendedName>
</protein>
<dbReference type="HOGENOM" id="CLU_186199_0_0_3"/>
<keyword evidence="3" id="KW-1185">Reference proteome</keyword>
<dbReference type="eggNOG" id="ENOG5032YG9">
    <property type="taxonomic scope" value="Bacteria"/>
</dbReference>
<gene>
    <name evidence="2" type="ORF">A19Y_1985</name>
</gene>
<sequence>MGEAKRRKDSMGESYGQDEKFVPWFPLTKNQSRKFIEITTKASWLGIGLLVFVWVTIRFIGPGFGWWQID</sequence>
<proteinExistence type="predicted"/>
<dbReference type="STRING" id="388467.A19Y_1985"/>
<evidence type="ECO:0000313" key="2">
    <source>
        <dbReference type="EMBL" id="KEI66956.1"/>
    </source>
</evidence>
<accession>A0A073CFQ2</accession>
<dbReference type="PATRIC" id="fig|388467.6.peg.1929"/>
<keyword evidence="1" id="KW-1133">Transmembrane helix</keyword>
<keyword evidence="1" id="KW-0812">Transmembrane</keyword>
<dbReference type="RefSeq" id="WP_026785397.1">
    <property type="nucleotide sequence ID" value="NZ_CM002803.1"/>
</dbReference>
<reference evidence="2 3" key="1">
    <citation type="journal article" date="2014" name="Appl. Environ. Microbiol.">
        <title>Elucidation of insertion elements encoded on plasmids and in vitro construction of shuttle vectors from the toxic cyanobacterium Planktothrix.</title>
        <authorList>
            <person name="Christiansen G."/>
            <person name="Goesmann A."/>
            <person name="Kurmayer R."/>
        </authorList>
    </citation>
    <scope>NUCLEOTIDE SEQUENCE [LARGE SCALE GENOMIC DNA]</scope>
    <source>
        <strain evidence="2 3">NIVA-CYA 126/8</strain>
    </source>
</reference>
<evidence type="ECO:0008006" key="4">
    <source>
        <dbReference type="Google" id="ProtNLM"/>
    </source>
</evidence>
<dbReference type="GeneID" id="77289499"/>
<dbReference type="AlphaFoldDB" id="A0A073CFQ2"/>
<dbReference type="Proteomes" id="UP000027395">
    <property type="component" value="Chromosome"/>
</dbReference>
<feature type="transmembrane region" description="Helical" evidence="1">
    <location>
        <begin position="42"/>
        <end position="61"/>
    </location>
</feature>
<evidence type="ECO:0000256" key="1">
    <source>
        <dbReference type="SAM" id="Phobius"/>
    </source>
</evidence>
<dbReference type="InterPro" id="IPR021262">
    <property type="entry name" value="DUF2839"/>
</dbReference>
<organism evidence="2 3">
    <name type="scientific">Planktothrix agardhii (strain NIVA-CYA 126/8)</name>
    <dbReference type="NCBI Taxonomy" id="388467"/>
    <lineage>
        <taxon>Bacteria</taxon>
        <taxon>Bacillati</taxon>
        <taxon>Cyanobacteriota</taxon>
        <taxon>Cyanophyceae</taxon>
        <taxon>Oscillatoriophycideae</taxon>
        <taxon>Oscillatoriales</taxon>
        <taxon>Microcoleaceae</taxon>
        <taxon>Planktothrix</taxon>
    </lineage>
</organism>
<evidence type="ECO:0000313" key="3">
    <source>
        <dbReference type="Proteomes" id="UP000027395"/>
    </source>
</evidence>
<dbReference type="EMBL" id="CM002803">
    <property type="protein sequence ID" value="KEI66956.1"/>
    <property type="molecule type" value="Genomic_DNA"/>
</dbReference>
<keyword evidence="1" id="KW-0472">Membrane</keyword>